<dbReference type="Gene3D" id="3.30.460.10">
    <property type="entry name" value="Beta Polymerase, domain 2"/>
    <property type="match status" value="1"/>
</dbReference>
<dbReference type="SUPFAM" id="SSF81301">
    <property type="entry name" value="Nucleotidyltransferase"/>
    <property type="match status" value="1"/>
</dbReference>
<keyword evidence="3" id="KW-1185">Reference proteome</keyword>
<dbReference type="RefSeq" id="WP_126629567.1">
    <property type="nucleotide sequence ID" value="NZ_BIFT01000002.1"/>
</dbReference>
<dbReference type="InterPro" id="IPR002934">
    <property type="entry name" value="Polymerase_NTP_transf_dom"/>
</dbReference>
<gene>
    <name evidence="2" type="ORF">KDA_47560</name>
</gene>
<organism evidence="2 3">
    <name type="scientific">Dictyobacter alpinus</name>
    <dbReference type="NCBI Taxonomy" id="2014873"/>
    <lineage>
        <taxon>Bacteria</taxon>
        <taxon>Bacillati</taxon>
        <taxon>Chloroflexota</taxon>
        <taxon>Ktedonobacteria</taxon>
        <taxon>Ktedonobacterales</taxon>
        <taxon>Dictyobacteraceae</taxon>
        <taxon>Dictyobacter</taxon>
    </lineage>
</organism>
<name>A0A402BDB5_9CHLR</name>
<reference evidence="3" key="1">
    <citation type="submission" date="2018-12" db="EMBL/GenBank/DDBJ databases">
        <title>Tengunoibacter tsumagoiensis gen. nov., sp. nov., Dictyobacter kobayashii sp. nov., D. alpinus sp. nov., and D. joshuensis sp. nov. and description of Dictyobacteraceae fam. nov. within the order Ktedonobacterales isolated from Tengu-no-mugimeshi.</title>
        <authorList>
            <person name="Wang C.M."/>
            <person name="Zheng Y."/>
            <person name="Sakai Y."/>
            <person name="Toyoda A."/>
            <person name="Minakuchi Y."/>
            <person name="Abe K."/>
            <person name="Yokota A."/>
            <person name="Yabe S."/>
        </authorList>
    </citation>
    <scope>NUCLEOTIDE SEQUENCE [LARGE SCALE GENOMIC DNA]</scope>
    <source>
        <strain evidence="3">Uno16</strain>
    </source>
</reference>
<dbReference type="CDD" id="cd05403">
    <property type="entry name" value="NT_KNTase_like"/>
    <property type="match status" value="1"/>
</dbReference>
<dbReference type="EMBL" id="BIFT01000002">
    <property type="protein sequence ID" value="GCE29272.1"/>
    <property type="molecule type" value="Genomic_DNA"/>
</dbReference>
<sequence length="262" mass="30227">MEKHHEEAIQRLIERFQDDPRYPALIISGSVAHGSASPASDIDILLVASDEEYQRLAAAHQLVQIWTEGCDWPGGYYDVKIINHRFLIDAADHGSEPIRYALHGAYPTYSHLPGLPALIQSIASYPEHERERKMAAYYAQVQLYRSYFIHTATDHNNLYLLHHTANNLVLFAGRLLLAYNRVLFPCHKWLLDTVARLNQKPENFIELAEALLRNPSIENAHAFGTSLDAFHDWNMSYDEALNRFVEDDEWGWFTRRPALTDW</sequence>
<dbReference type="OrthoDB" id="192359at2"/>
<evidence type="ECO:0000313" key="2">
    <source>
        <dbReference type="EMBL" id="GCE29272.1"/>
    </source>
</evidence>
<dbReference type="Pfam" id="PF01909">
    <property type="entry name" value="NTP_transf_2"/>
    <property type="match status" value="1"/>
</dbReference>
<dbReference type="GO" id="GO:0016779">
    <property type="term" value="F:nucleotidyltransferase activity"/>
    <property type="evidence" value="ECO:0007669"/>
    <property type="project" value="InterPro"/>
</dbReference>
<feature type="domain" description="Polymerase nucleotidyl transferase" evidence="1">
    <location>
        <begin position="12"/>
        <end position="59"/>
    </location>
</feature>
<dbReference type="Proteomes" id="UP000287171">
    <property type="component" value="Unassembled WGS sequence"/>
</dbReference>
<dbReference type="AlphaFoldDB" id="A0A402BDB5"/>
<proteinExistence type="predicted"/>
<comment type="caution">
    <text evidence="2">The sequence shown here is derived from an EMBL/GenBank/DDBJ whole genome shotgun (WGS) entry which is preliminary data.</text>
</comment>
<accession>A0A402BDB5</accession>
<evidence type="ECO:0000259" key="1">
    <source>
        <dbReference type="Pfam" id="PF01909"/>
    </source>
</evidence>
<protein>
    <recommendedName>
        <fullName evidence="1">Polymerase nucleotidyl transferase domain-containing protein</fullName>
    </recommendedName>
</protein>
<evidence type="ECO:0000313" key="3">
    <source>
        <dbReference type="Proteomes" id="UP000287171"/>
    </source>
</evidence>
<dbReference type="InterPro" id="IPR043519">
    <property type="entry name" value="NT_sf"/>
</dbReference>